<protein>
    <recommendedName>
        <fullName evidence="3">DUF4177 domain-containing protein</fullName>
    </recommendedName>
</protein>
<evidence type="ECO:0000313" key="1">
    <source>
        <dbReference type="EMBL" id="GAA4465115.1"/>
    </source>
</evidence>
<reference evidence="2" key="1">
    <citation type="journal article" date="2019" name="Int. J. Syst. Evol. Microbiol.">
        <title>The Global Catalogue of Microorganisms (GCM) 10K type strain sequencing project: providing services to taxonomists for standard genome sequencing and annotation.</title>
        <authorList>
            <consortium name="The Broad Institute Genomics Platform"/>
            <consortium name="The Broad Institute Genome Sequencing Center for Infectious Disease"/>
            <person name="Wu L."/>
            <person name="Ma J."/>
        </authorList>
    </citation>
    <scope>NUCLEOTIDE SEQUENCE [LARGE SCALE GENOMIC DNA]</scope>
    <source>
        <strain evidence="2">JCM 17759</strain>
    </source>
</reference>
<keyword evidence="2" id="KW-1185">Reference proteome</keyword>
<comment type="caution">
    <text evidence="1">The sequence shown here is derived from an EMBL/GenBank/DDBJ whole genome shotgun (WGS) entry which is preliminary data.</text>
</comment>
<dbReference type="Proteomes" id="UP001500840">
    <property type="component" value="Unassembled WGS sequence"/>
</dbReference>
<sequence>MTVVATDGPGDAETSRKIVQLGGEGWELVDVESLVKDGASTKLIYFFKRPK</sequence>
<accession>A0ABP8NGE2</accession>
<evidence type="ECO:0008006" key="3">
    <source>
        <dbReference type="Google" id="ProtNLM"/>
    </source>
</evidence>
<dbReference type="EMBL" id="BAABGA010000073">
    <property type="protein sequence ID" value="GAA4465115.1"/>
    <property type="molecule type" value="Genomic_DNA"/>
</dbReference>
<name>A0ABP8NGE2_9BACT</name>
<gene>
    <name evidence="1" type="ORF">GCM10023156_52430</name>
</gene>
<proteinExistence type="predicted"/>
<evidence type="ECO:0000313" key="2">
    <source>
        <dbReference type="Proteomes" id="UP001500840"/>
    </source>
</evidence>
<organism evidence="1 2">
    <name type="scientific">Novipirellula rosea</name>
    <dbReference type="NCBI Taxonomy" id="1031540"/>
    <lineage>
        <taxon>Bacteria</taxon>
        <taxon>Pseudomonadati</taxon>
        <taxon>Planctomycetota</taxon>
        <taxon>Planctomycetia</taxon>
        <taxon>Pirellulales</taxon>
        <taxon>Pirellulaceae</taxon>
        <taxon>Novipirellula</taxon>
    </lineage>
</organism>